<dbReference type="Proteomes" id="UP001242368">
    <property type="component" value="Unassembled WGS sequence"/>
</dbReference>
<dbReference type="SUPFAM" id="SSF47413">
    <property type="entry name" value="lambda repressor-like DNA-binding domains"/>
    <property type="match status" value="1"/>
</dbReference>
<name>A0ABT8CRT0_9FLAO</name>
<evidence type="ECO:0000256" key="1">
    <source>
        <dbReference type="ARBA" id="ARBA00023125"/>
    </source>
</evidence>
<dbReference type="InterPro" id="IPR001387">
    <property type="entry name" value="Cro/C1-type_HTH"/>
</dbReference>
<dbReference type="PANTHER" id="PTHR46558:SF11">
    <property type="entry name" value="HTH-TYPE TRANSCRIPTIONAL REGULATOR XRE"/>
    <property type="match status" value="1"/>
</dbReference>
<keyword evidence="4" id="KW-1185">Reference proteome</keyword>
<protein>
    <submittedName>
        <fullName evidence="3">Helix-turn-helix domain-containing protein</fullName>
    </submittedName>
</protein>
<reference evidence="4" key="1">
    <citation type="journal article" date="2019" name="Int. J. Syst. Evol. Microbiol.">
        <title>The Global Catalogue of Microorganisms (GCM) 10K type strain sequencing project: providing services to taxonomists for standard genome sequencing and annotation.</title>
        <authorList>
            <consortium name="The Broad Institute Genomics Platform"/>
            <consortium name="The Broad Institute Genome Sequencing Center for Infectious Disease"/>
            <person name="Wu L."/>
            <person name="Ma J."/>
        </authorList>
    </citation>
    <scope>NUCLEOTIDE SEQUENCE [LARGE SCALE GENOMIC DNA]</scope>
    <source>
        <strain evidence="4">CECT 7184</strain>
    </source>
</reference>
<dbReference type="InterPro" id="IPR010982">
    <property type="entry name" value="Lambda_DNA-bd_dom_sf"/>
</dbReference>
<dbReference type="InterPro" id="IPR015927">
    <property type="entry name" value="Peptidase_S24_S26A/B/C"/>
</dbReference>
<evidence type="ECO:0000313" key="3">
    <source>
        <dbReference type="EMBL" id="MDN3707224.1"/>
    </source>
</evidence>
<organism evidence="3 4">
    <name type="scientific">Paenimyroides ceti</name>
    <dbReference type="NCBI Taxonomy" id="395087"/>
    <lineage>
        <taxon>Bacteria</taxon>
        <taxon>Pseudomonadati</taxon>
        <taxon>Bacteroidota</taxon>
        <taxon>Flavobacteriia</taxon>
        <taxon>Flavobacteriales</taxon>
        <taxon>Flavobacteriaceae</taxon>
        <taxon>Paenimyroides</taxon>
    </lineage>
</organism>
<dbReference type="CDD" id="cd00093">
    <property type="entry name" value="HTH_XRE"/>
    <property type="match status" value="1"/>
</dbReference>
<dbReference type="Gene3D" id="2.10.109.10">
    <property type="entry name" value="Umud Fragment, subunit A"/>
    <property type="match status" value="1"/>
</dbReference>
<proteinExistence type="predicted"/>
<dbReference type="Pfam" id="PF01381">
    <property type="entry name" value="HTH_3"/>
    <property type="match status" value="1"/>
</dbReference>
<dbReference type="SUPFAM" id="SSF51306">
    <property type="entry name" value="LexA/Signal peptidase"/>
    <property type="match status" value="1"/>
</dbReference>
<dbReference type="SMART" id="SM00530">
    <property type="entry name" value="HTH_XRE"/>
    <property type="match status" value="1"/>
</dbReference>
<dbReference type="EMBL" id="JAUFQU010000001">
    <property type="protein sequence ID" value="MDN3707224.1"/>
    <property type="molecule type" value="Genomic_DNA"/>
</dbReference>
<evidence type="ECO:0000313" key="4">
    <source>
        <dbReference type="Proteomes" id="UP001242368"/>
    </source>
</evidence>
<dbReference type="Gene3D" id="1.10.260.40">
    <property type="entry name" value="lambda repressor-like DNA-binding domains"/>
    <property type="match status" value="1"/>
</dbReference>
<feature type="domain" description="HTH cro/C1-type" evidence="2">
    <location>
        <begin position="8"/>
        <end position="62"/>
    </location>
</feature>
<accession>A0ABT8CRT0</accession>
<evidence type="ECO:0000259" key="2">
    <source>
        <dbReference type="PROSITE" id="PS50943"/>
    </source>
</evidence>
<dbReference type="Pfam" id="PF00717">
    <property type="entry name" value="Peptidase_S24"/>
    <property type="match status" value="1"/>
</dbReference>
<dbReference type="RefSeq" id="WP_290363249.1">
    <property type="nucleotide sequence ID" value="NZ_JAUFQU010000001.1"/>
</dbReference>
<dbReference type="PROSITE" id="PS50943">
    <property type="entry name" value="HTH_CROC1"/>
    <property type="match status" value="1"/>
</dbReference>
<dbReference type="InterPro" id="IPR039418">
    <property type="entry name" value="LexA-like"/>
</dbReference>
<dbReference type="InterPro" id="IPR036286">
    <property type="entry name" value="LexA/Signal_pep-like_sf"/>
</dbReference>
<dbReference type="CDD" id="cd06529">
    <property type="entry name" value="S24_LexA-like"/>
    <property type="match status" value="1"/>
</dbReference>
<keyword evidence="1" id="KW-0238">DNA-binding</keyword>
<sequence>MSILSENIRYLRNQISSSQQKVADALFITRGRYAKYEDGASEPPIELLLRISRYFHISIDLMVSVDLRRISIKEIMELPDNRILLPVKVDEAGENRIEIIPHRASMGYLTGYSDPEYIERLQNITLPFLGLGKYRAFPAEGDSMPPHKDGAYIIGRYIDSFGQLKTGKSYVFITREEGITYKRLKEISNDRFLLSADNDFYDPYALPISDVFEIWEYTCSIATDEFKKEDFAPDHQTIIQMLKELKSEIKELRSKNK</sequence>
<gene>
    <name evidence="3" type="ORF">QW060_08760</name>
</gene>
<comment type="caution">
    <text evidence="3">The sequence shown here is derived from an EMBL/GenBank/DDBJ whole genome shotgun (WGS) entry which is preliminary data.</text>
</comment>
<dbReference type="PANTHER" id="PTHR46558">
    <property type="entry name" value="TRACRIPTIONAL REGULATORY PROTEIN-RELATED-RELATED"/>
    <property type="match status" value="1"/>
</dbReference>